<dbReference type="Proteomes" id="UP000595662">
    <property type="component" value="Chromosome 2"/>
</dbReference>
<proteinExistence type="predicted"/>
<evidence type="ECO:0000313" key="3">
    <source>
        <dbReference type="Proteomes" id="UP000595662"/>
    </source>
</evidence>
<name>A0A7T7BJS2_PENDI</name>
<dbReference type="GeneID" id="26232159"/>
<dbReference type="RefSeq" id="XP_014535673.2">
    <property type="nucleotide sequence ID" value="XM_014680187.2"/>
</dbReference>
<gene>
    <name evidence="2" type="ORF">Pdw03_6262</name>
</gene>
<dbReference type="EMBL" id="CP060775">
    <property type="protein sequence ID" value="QQK42361.1"/>
    <property type="molecule type" value="Genomic_DNA"/>
</dbReference>
<feature type="compositionally biased region" description="Basic and acidic residues" evidence="1">
    <location>
        <begin position="110"/>
        <end position="188"/>
    </location>
</feature>
<feature type="compositionally biased region" description="Basic and acidic residues" evidence="1">
    <location>
        <begin position="74"/>
        <end position="92"/>
    </location>
</feature>
<evidence type="ECO:0000256" key="1">
    <source>
        <dbReference type="SAM" id="MobiDB-lite"/>
    </source>
</evidence>
<dbReference type="AlphaFoldDB" id="A0A7T7BJS2"/>
<reference evidence="2 3" key="1">
    <citation type="submission" date="2020-08" db="EMBL/GenBank/DDBJ databases">
        <title>The completed genome sequence of the pathogenic ascomycete fungus Penicillium digitatum.</title>
        <authorList>
            <person name="Wang M."/>
        </authorList>
    </citation>
    <scope>NUCLEOTIDE SEQUENCE [LARGE SCALE GENOMIC DNA]</scope>
    <source>
        <strain evidence="2 3">PdW03</strain>
    </source>
</reference>
<accession>A0A7T7BJS2</accession>
<organism evidence="2 3">
    <name type="scientific">Penicillium digitatum</name>
    <name type="common">Green mold</name>
    <dbReference type="NCBI Taxonomy" id="36651"/>
    <lineage>
        <taxon>Eukaryota</taxon>
        <taxon>Fungi</taxon>
        <taxon>Dikarya</taxon>
        <taxon>Ascomycota</taxon>
        <taxon>Pezizomycotina</taxon>
        <taxon>Eurotiomycetes</taxon>
        <taxon>Eurotiomycetidae</taxon>
        <taxon>Eurotiales</taxon>
        <taxon>Aspergillaceae</taxon>
        <taxon>Penicillium</taxon>
    </lineage>
</organism>
<dbReference type="VEuPathDB" id="FungiDB:PDIP_38400"/>
<evidence type="ECO:0000313" key="2">
    <source>
        <dbReference type="EMBL" id="QQK42361.1"/>
    </source>
</evidence>
<protein>
    <submittedName>
        <fullName evidence="2">Uncharacterized protein</fullName>
    </submittedName>
</protein>
<dbReference type="VEuPathDB" id="FungiDB:PDIP_38410"/>
<sequence>MVLAHRSIVRAATAAQSFRAAPVTRQSVQLLGRRFKSTGGSYEKGYTSSDLPWLAVSTAVTVPMIFYLWPSGSGEHHDAHEDERTQGHGEKDGEIEEDPEGKPTEGYYEAPEKEQKVETEKKADKKEVPEEKKNGSKEDGKDEKPKEDDSTTDNKDDKKVDSKAEEAKRDESREDAGKSEDNDSESKN</sequence>
<feature type="region of interest" description="Disordered" evidence="1">
    <location>
        <begin position="74"/>
        <end position="188"/>
    </location>
</feature>
<dbReference type="KEGG" id="pdp:PDIP_38410"/>